<dbReference type="SUPFAM" id="SSF52047">
    <property type="entry name" value="RNI-like"/>
    <property type="match status" value="1"/>
</dbReference>
<evidence type="ECO:0000313" key="3">
    <source>
        <dbReference type="Proteomes" id="UP000623467"/>
    </source>
</evidence>
<dbReference type="InterPro" id="IPR032675">
    <property type="entry name" value="LRR_dom_sf"/>
</dbReference>
<feature type="compositionally biased region" description="Polar residues" evidence="1">
    <location>
        <begin position="404"/>
        <end position="419"/>
    </location>
</feature>
<dbReference type="Gene3D" id="3.80.10.10">
    <property type="entry name" value="Ribonuclease Inhibitor"/>
    <property type="match status" value="1"/>
</dbReference>
<feature type="region of interest" description="Disordered" evidence="1">
    <location>
        <begin position="396"/>
        <end position="419"/>
    </location>
</feature>
<keyword evidence="3" id="KW-1185">Reference proteome</keyword>
<organism evidence="2 3">
    <name type="scientific">Mycena sanguinolenta</name>
    <dbReference type="NCBI Taxonomy" id="230812"/>
    <lineage>
        <taxon>Eukaryota</taxon>
        <taxon>Fungi</taxon>
        <taxon>Dikarya</taxon>
        <taxon>Basidiomycota</taxon>
        <taxon>Agaricomycotina</taxon>
        <taxon>Agaricomycetes</taxon>
        <taxon>Agaricomycetidae</taxon>
        <taxon>Agaricales</taxon>
        <taxon>Marasmiineae</taxon>
        <taxon>Mycenaceae</taxon>
        <taxon>Mycena</taxon>
    </lineage>
</organism>
<protein>
    <recommendedName>
        <fullName evidence="4">F-box domain-containing protein</fullName>
    </recommendedName>
</protein>
<evidence type="ECO:0008006" key="4">
    <source>
        <dbReference type="Google" id="ProtNLM"/>
    </source>
</evidence>
<dbReference type="Proteomes" id="UP000623467">
    <property type="component" value="Unassembled WGS sequence"/>
</dbReference>
<proteinExistence type="predicted"/>
<dbReference type="AlphaFoldDB" id="A0A8H7DNY6"/>
<dbReference type="OrthoDB" id="3056337at2759"/>
<reference evidence="2" key="1">
    <citation type="submission" date="2020-05" db="EMBL/GenBank/DDBJ databases">
        <title>Mycena genomes resolve the evolution of fungal bioluminescence.</title>
        <authorList>
            <person name="Tsai I.J."/>
        </authorList>
    </citation>
    <scope>NUCLEOTIDE SEQUENCE</scope>
    <source>
        <strain evidence="2">160909Yilan</strain>
    </source>
</reference>
<dbReference type="EMBL" id="JACAZH010000001">
    <property type="protein sequence ID" value="KAF7378101.1"/>
    <property type="molecule type" value="Genomic_DNA"/>
</dbReference>
<accession>A0A8H7DNY6</accession>
<evidence type="ECO:0000256" key="1">
    <source>
        <dbReference type="SAM" id="MobiDB-lite"/>
    </source>
</evidence>
<sequence length="419" mass="46536">MPSMIPSHASRSKFHPKSSCTVLPPLNFDAALQSIFCHPFRPFHTIGSQLIASRWFCSTSVMNGRKSRSPRQGCGQMSRSNFRGEKGFDKLLEVWISRARHRPLSISLHGSLAGGPDIAPTFGRWSHQLHNLELYPTQGNDLGALFEGAEPFLALKSLTIGFEEDHGRVNVIGAVLKMLRLAPTLEECTLNNVFSWASDHHFHPEPLVLPHLRFLDLPSRHCRDDDLIKYLTLPNLETLTVSRINWGTLDNFLGRSSPPLRNLSIRQPNSLSAGFEFFNLIPSCMLVHLDLQYETMGKDVLNQLGVHPPEECFPNLHTLRIMNFSPKSFSADILSAALGARRGHHIPLQALVLMWRTRAHAEVRGDASNIVAALREFADDGMKIHVGTKSINMMTRAGGKSGGTRLSNFTGEQTSTAAA</sequence>
<evidence type="ECO:0000313" key="2">
    <source>
        <dbReference type="EMBL" id="KAF7378101.1"/>
    </source>
</evidence>
<name>A0A8H7DNY6_9AGAR</name>
<gene>
    <name evidence="2" type="ORF">MSAN_00234300</name>
</gene>
<comment type="caution">
    <text evidence="2">The sequence shown here is derived from an EMBL/GenBank/DDBJ whole genome shotgun (WGS) entry which is preliminary data.</text>
</comment>